<evidence type="ECO:0000256" key="1">
    <source>
        <dbReference type="ARBA" id="ARBA00009437"/>
    </source>
</evidence>
<evidence type="ECO:0000259" key="5">
    <source>
        <dbReference type="PROSITE" id="PS50931"/>
    </source>
</evidence>
<keyword evidence="3" id="KW-0238">DNA-binding</keyword>
<dbReference type="InterPro" id="IPR000847">
    <property type="entry name" value="LysR_HTH_N"/>
</dbReference>
<keyword evidence="4" id="KW-0804">Transcription</keyword>
<dbReference type="Pfam" id="PF00126">
    <property type="entry name" value="HTH_1"/>
    <property type="match status" value="1"/>
</dbReference>
<evidence type="ECO:0000256" key="4">
    <source>
        <dbReference type="ARBA" id="ARBA00023163"/>
    </source>
</evidence>
<dbReference type="FunFam" id="1.10.10.10:FF:000001">
    <property type="entry name" value="LysR family transcriptional regulator"/>
    <property type="match status" value="1"/>
</dbReference>
<dbReference type="InterPro" id="IPR036388">
    <property type="entry name" value="WH-like_DNA-bd_sf"/>
</dbReference>
<evidence type="ECO:0000313" key="8">
    <source>
        <dbReference type="Proteomes" id="UP000185657"/>
    </source>
</evidence>
<name>A0A167IQ52_9BURK</name>
<dbReference type="Pfam" id="PF03466">
    <property type="entry name" value="LysR_substrate"/>
    <property type="match status" value="1"/>
</dbReference>
<dbReference type="CDD" id="cd08474">
    <property type="entry name" value="PBP2_CrgA_like_5"/>
    <property type="match status" value="1"/>
</dbReference>
<dbReference type="GO" id="GO:0043565">
    <property type="term" value="F:sequence-specific DNA binding"/>
    <property type="evidence" value="ECO:0007669"/>
    <property type="project" value="TreeGrafter"/>
</dbReference>
<accession>A0A167IQ52</accession>
<dbReference type="KEGG" id="hyl:LPB072_18825"/>
<protein>
    <recommendedName>
        <fullName evidence="5">HTH lysR-type domain-containing protein</fullName>
    </recommendedName>
</protein>
<keyword evidence="2" id="KW-0805">Transcription regulation</keyword>
<dbReference type="SUPFAM" id="SSF46785">
    <property type="entry name" value="Winged helix' DNA-binding domain"/>
    <property type="match status" value="1"/>
</dbReference>
<comment type="similarity">
    <text evidence="1">Belongs to the LysR transcriptional regulatory family.</text>
</comment>
<dbReference type="PROSITE" id="PS50931">
    <property type="entry name" value="HTH_LYSR"/>
    <property type="match status" value="1"/>
</dbReference>
<keyword evidence="8" id="KW-1185">Reference proteome</keyword>
<dbReference type="STRING" id="1763535.LPB072_18825"/>
<dbReference type="SUPFAM" id="SSF53850">
    <property type="entry name" value="Periplasmic binding protein-like II"/>
    <property type="match status" value="1"/>
</dbReference>
<dbReference type="EMBL" id="CP017476">
    <property type="protein sequence ID" value="AOW14575.1"/>
    <property type="molecule type" value="Genomic_DNA"/>
</dbReference>
<reference evidence="6 9" key="2">
    <citation type="submission" date="2016-10" db="EMBL/GenBank/DDBJ databases">
        <title>Hydorgenophaga sp. LPB0072 isolated from gastropod.</title>
        <authorList>
            <person name="Kim E."/>
            <person name="Yi H."/>
        </authorList>
    </citation>
    <scope>NUCLEOTIDE SEQUENCE [LARGE SCALE GENOMIC DNA]</scope>
    <source>
        <strain evidence="6 9">LPB0072</strain>
    </source>
</reference>
<dbReference type="Proteomes" id="UP000185680">
    <property type="component" value="Chromosome"/>
</dbReference>
<dbReference type="GO" id="GO:0003700">
    <property type="term" value="F:DNA-binding transcription factor activity"/>
    <property type="evidence" value="ECO:0007669"/>
    <property type="project" value="InterPro"/>
</dbReference>
<dbReference type="Proteomes" id="UP000185657">
    <property type="component" value="Unassembled WGS sequence"/>
</dbReference>
<dbReference type="PANTHER" id="PTHR30537:SF1">
    <property type="entry name" value="HTH-TYPE TRANSCRIPTIONAL REGULATOR PGRR"/>
    <property type="match status" value="1"/>
</dbReference>
<evidence type="ECO:0000256" key="2">
    <source>
        <dbReference type="ARBA" id="ARBA00023015"/>
    </source>
</evidence>
<dbReference type="OrthoDB" id="9813056at2"/>
<evidence type="ECO:0000313" key="9">
    <source>
        <dbReference type="Proteomes" id="UP000185680"/>
    </source>
</evidence>
<gene>
    <name evidence="6" type="ORF">LPB072_18825</name>
    <name evidence="7" type="ORF">LPB72_05725</name>
</gene>
<dbReference type="GO" id="GO:0006351">
    <property type="term" value="P:DNA-templated transcription"/>
    <property type="evidence" value="ECO:0007669"/>
    <property type="project" value="TreeGrafter"/>
</dbReference>
<reference evidence="7 8" key="1">
    <citation type="submission" date="2016-02" db="EMBL/GenBank/DDBJ databases">
        <title>Draft genome sequence of Hydrogenophaga sp. LPB0072.</title>
        <authorList>
            <person name="Shin S.-K."/>
            <person name="Yi H."/>
        </authorList>
    </citation>
    <scope>NUCLEOTIDE SEQUENCE [LARGE SCALE GENOMIC DNA]</scope>
    <source>
        <strain evidence="7 8">LPB0072</strain>
    </source>
</reference>
<dbReference type="PANTHER" id="PTHR30537">
    <property type="entry name" value="HTH-TYPE TRANSCRIPTIONAL REGULATOR"/>
    <property type="match status" value="1"/>
</dbReference>
<dbReference type="AlphaFoldDB" id="A0A167IQ52"/>
<dbReference type="InterPro" id="IPR005119">
    <property type="entry name" value="LysR_subst-bd"/>
</dbReference>
<evidence type="ECO:0000313" key="7">
    <source>
        <dbReference type="EMBL" id="OAD43328.1"/>
    </source>
</evidence>
<dbReference type="InterPro" id="IPR036390">
    <property type="entry name" value="WH_DNA-bd_sf"/>
</dbReference>
<evidence type="ECO:0000256" key="3">
    <source>
        <dbReference type="ARBA" id="ARBA00023125"/>
    </source>
</evidence>
<dbReference type="Gene3D" id="1.10.10.10">
    <property type="entry name" value="Winged helix-like DNA-binding domain superfamily/Winged helix DNA-binding domain"/>
    <property type="match status" value="1"/>
</dbReference>
<organism evidence="6 9">
    <name type="scientific">Hydrogenophaga crassostreae</name>
    <dbReference type="NCBI Taxonomy" id="1763535"/>
    <lineage>
        <taxon>Bacteria</taxon>
        <taxon>Pseudomonadati</taxon>
        <taxon>Pseudomonadota</taxon>
        <taxon>Betaproteobacteria</taxon>
        <taxon>Burkholderiales</taxon>
        <taxon>Comamonadaceae</taxon>
        <taxon>Hydrogenophaga</taxon>
    </lineage>
</organism>
<evidence type="ECO:0000313" key="6">
    <source>
        <dbReference type="EMBL" id="AOW14575.1"/>
    </source>
</evidence>
<sequence length="313" mass="33968">MSKPDLSHLRAFMAVAECSSFRQAAKVLELSPSAISQAVRTLEARLEVPLLLRSTRSVALTQAGAQLLEELRPALSHLDDVLTAVSQSGGETRGHLKLNLPRNAATQLLSPLLSGFVKAHPGISLEITTQDGLVDIVREGHDAGVRFPEAVPRDMVAVPIGPRQRFAVVASSAFALTHGVPKQPGDLQQAPCVRLRFPSGVLYRWQFRRGKEAVDASVAGPLTVDDQRLALQGALDGLGWAYVYEAMATPHLLEGRLVQALVDWCPAEPGFQLYYPSRSQVSPALRALIDWVLAQGPQVHSERYDDKLVAESP</sequence>
<dbReference type="Gene3D" id="3.40.190.290">
    <property type="match status" value="1"/>
</dbReference>
<dbReference type="EMBL" id="LVWD01000004">
    <property type="protein sequence ID" value="OAD43328.1"/>
    <property type="molecule type" value="Genomic_DNA"/>
</dbReference>
<dbReference type="RefSeq" id="WP_066087052.1">
    <property type="nucleotide sequence ID" value="NZ_CP017476.1"/>
</dbReference>
<dbReference type="InterPro" id="IPR058163">
    <property type="entry name" value="LysR-type_TF_proteobact-type"/>
</dbReference>
<proteinExistence type="inferred from homology"/>
<feature type="domain" description="HTH lysR-type" evidence="5">
    <location>
        <begin position="4"/>
        <end position="61"/>
    </location>
</feature>